<evidence type="ECO:0000259" key="10">
    <source>
        <dbReference type="Pfam" id="PF07662"/>
    </source>
</evidence>
<keyword evidence="3" id="KW-1003">Cell membrane</keyword>
<dbReference type="InterPro" id="IPR002668">
    <property type="entry name" value="CNT_N_dom"/>
</dbReference>
<keyword evidence="4 8" id="KW-0812">Transmembrane</keyword>
<evidence type="ECO:0000256" key="3">
    <source>
        <dbReference type="ARBA" id="ARBA00022475"/>
    </source>
</evidence>
<keyword evidence="5 8" id="KW-1133">Transmembrane helix</keyword>
<dbReference type="PANTHER" id="PTHR10590">
    <property type="entry name" value="SODIUM/NUCLEOSIDE COTRANSPORTER"/>
    <property type="match status" value="1"/>
</dbReference>
<feature type="transmembrane region" description="Helical" evidence="8">
    <location>
        <begin position="144"/>
        <end position="161"/>
    </location>
</feature>
<feature type="domain" description="Concentrative nucleoside transporter N-terminal" evidence="9">
    <location>
        <begin position="190"/>
        <end position="230"/>
    </location>
</feature>
<feature type="transmembrane region" description="Helical" evidence="8">
    <location>
        <begin position="435"/>
        <end position="454"/>
    </location>
</feature>
<feature type="domain" description="Concentrative nucleoside transporter C-terminal" evidence="10">
    <location>
        <begin position="341"/>
        <end position="527"/>
    </location>
</feature>
<evidence type="ECO:0000256" key="2">
    <source>
        <dbReference type="ARBA" id="ARBA00009033"/>
    </source>
</evidence>
<dbReference type="EMBL" id="CAJNOK010004373">
    <property type="protein sequence ID" value="CAF0935618.1"/>
    <property type="molecule type" value="Genomic_DNA"/>
</dbReference>
<dbReference type="Pfam" id="PF07670">
    <property type="entry name" value="Gate"/>
    <property type="match status" value="1"/>
</dbReference>
<evidence type="ECO:0000256" key="6">
    <source>
        <dbReference type="ARBA" id="ARBA00023136"/>
    </source>
</evidence>
<evidence type="ECO:0000259" key="9">
    <source>
        <dbReference type="Pfam" id="PF01773"/>
    </source>
</evidence>
<feature type="transmembrane region" description="Helical" evidence="8">
    <location>
        <begin position="237"/>
        <end position="258"/>
    </location>
</feature>
<evidence type="ECO:0000256" key="4">
    <source>
        <dbReference type="ARBA" id="ARBA00022692"/>
    </source>
</evidence>
<dbReference type="AlphaFoldDB" id="A0A8S2DCJ8"/>
<feature type="transmembrane region" description="Helical" evidence="8">
    <location>
        <begin position="190"/>
        <end position="209"/>
    </location>
</feature>
<evidence type="ECO:0000313" key="14">
    <source>
        <dbReference type="Proteomes" id="UP000677228"/>
    </source>
</evidence>
<dbReference type="InterPro" id="IPR008276">
    <property type="entry name" value="C_nuclsd_transpt"/>
</dbReference>
<protein>
    <submittedName>
        <fullName evidence="12">Uncharacterized protein</fullName>
    </submittedName>
</protein>
<keyword evidence="6 8" id="KW-0472">Membrane</keyword>
<comment type="caution">
    <text evidence="12">The sequence shown here is derived from an EMBL/GenBank/DDBJ whole genome shotgun (WGS) entry which is preliminary data.</text>
</comment>
<gene>
    <name evidence="12" type="ORF">OVA965_LOCUS11365</name>
    <name evidence="13" type="ORF">TMI583_LOCUS11364</name>
</gene>
<evidence type="ECO:0000259" key="11">
    <source>
        <dbReference type="Pfam" id="PF07670"/>
    </source>
</evidence>
<dbReference type="Pfam" id="PF07662">
    <property type="entry name" value="Nucleos_tra2_C"/>
    <property type="match status" value="1"/>
</dbReference>
<evidence type="ECO:0000256" key="7">
    <source>
        <dbReference type="SAM" id="MobiDB-lite"/>
    </source>
</evidence>
<dbReference type="InterPro" id="IPR011642">
    <property type="entry name" value="Gate_dom"/>
</dbReference>
<evidence type="ECO:0000256" key="5">
    <source>
        <dbReference type="ARBA" id="ARBA00022989"/>
    </source>
</evidence>
<feature type="compositionally biased region" description="Acidic residues" evidence="7">
    <location>
        <begin position="97"/>
        <end position="110"/>
    </location>
</feature>
<feature type="transmembrane region" description="Helical" evidence="8">
    <location>
        <begin position="407"/>
        <end position="429"/>
    </location>
</feature>
<name>A0A8S2DCJ8_9BILA</name>
<evidence type="ECO:0000313" key="12">
    <source>
        <dbReference type="EMBL" id="CAF0935618.1"/>
    </source>
</evidence>
<evidence type="ECO:0000313" key="13">
    <source>
        <dbReference type="EMBL" id="CAF3711354.1"/>
    </source>
</evidence>
<dbReference type="Pfam" id="PF01773">
    <property type="entry name" value="Nucleos_tra2_N"/>
    <property type="match status" value="1"/>
</dbReference>
<feature type="transmembrane region" description="Helical" evidence="8">
    <location>
        <begin position="341"/>
        <end position="361"/>
    </location>
</feature>
<proteinExistence type="inferred from homology"/>
<comment type="similarity">
    <text evidence="2">Belongs to the concentrative nucleoside transporter (CNT) (TC 2.A.41) family.</text>
</comment>
<evidence type="ECO:0000256" key="1">
    <source>
        <dbReference type="ARBA" id="ARBA00004651"/>
    </source>
</evidence>
<accession>A0A8S2DCJ8</accession>
<dbReference type="PANTHER" id="PTHR10590:SF4">
    <property type="entry name" value="SOLUTE CARRIER FAMILY 28 MEMBER 3"/>
    <property type="match status" value="1"/>
</dbReference>
<dbReference type="InterPro" id="IPR011657">
    <property type="entry name" value="CNT_C_dom"/>
</dbReference>
<dbReference type="GO" id="GO:0005886">
    <property type="term" value="C:plasma membrane"/>
    <property type="evidence" value="ECO:0007669"/>
    <property type="project" value="UniProtKB-SubCell"/>
</dbReference>
<feature type="region of interest" description="Disordered" evidence="7">
    <location>
        <begin position="27"/>
        <end position="48"/>
    </location>
</feature>
<comment type="subcellular location">
    <subcellularLocation>
        <location evidence="1">Cell membrane</location>
        <topology evidence="1">Multi-pass membrane protein</topology>
    </subcellularLocation>
</comment>
<feature type="region of interest" description="Disordered" evidence="7">
    <location>
        <begin position="91"/>
        <end position="112"/>
    </location>
</feature>
<evidence type="ECO:0000256" key="8">
    <source>
        <dbReference type="SAM" id="Phobius"/>
    </source>
</evidence>
<dbReference type="GO" id="GO:0005415">
    <property type="term" value="F:nucleoside:sodium symporter activity"/>
    <property type="evidence" value="ECO:0007669"/>
    <property type="project" value="TreeGrafter"/>
</dbReference>
<sequence>MSKKSRTTSPEPNVILIRKNELFNNSQTNLKDELDSPFTTRHNEGDHNNIGYIKTNSFNSNGDLKTKIGAVSEDDNAKQIKIADDKRRNSSIKNANIDEESSNDEEDDNEGFEKLDSQGNMFGLVVRALGEGPSKAYFRNYLRIKNVLILIAIAVYLGLTIKDARNCVSLIGVFVLILLGTLGSKHPHRFILATFVIRISVGYEFFNFLGNEVSKFINYVEAGAVFVYGENYEDHFFAFRVTSIIIFLGSVINVLYYLGAMQWIIGKIAWLMQKILDTTAAESMNAAANIFVGMSEAPLMIMPLLPNMTVSELHAVLVGGFATMAGSVLATFIFFGVPANHLIAASVMAAPGALGFAKLLLPETHKSKTTWEIVKNVQLPQQHNVIDALLTGAGNALKVCGYLIANLVAFISVLKFLDVTISWLFTFIHHPEINFQYLLGLLFYPFAVITGIPIRDCLVSSKLIGIKVALNEFIAYEKLGEIRKLRTAWISNGTYELYRNGTLPIPNDTLMLWNDSSVTILTYALCGKLTKCI</sequence>
<dbReference type="Proteomes" id="UP000677228">
    <property type="component" value="Unassembled WGS sequence"/>
</dbReference>
<dbReference type="Proteomes" id="UP000682733">
    <property type="component" value="Unassembled WGS sequence"/>
</dbReference>
<dbReference type="EMBL" id="CAJOBA010004375">
    <property type="protein sequence ID" value="CAF3711354.1"/>
    <property type="molecule type" value="Genomic_DNA"/>
</dbReference>
<feature type="transmembrane region" description="Helical" evidence="8">
    <location>
        <begin position="167"/>
        <end position="183"/>
    </location>
</feature>
<reference evidence="12" key="1">
    <citation type="submission" date="2021-02" db="EMBL/GenBank/DDBJ databases">
        <authorList>
            <person name="Nowell W R."/>
        </authorList>
    </citation>
    <scope>NUCLEOTIDE SEQUENCE</scope>
</reference>
<organism evidence="12 14">
    <name type="scientific">Didymodactylos carnosus</name>
    <dbReference type="NCBI Taxonomy" id="1234261"/>
    <lineage>
        <taxon>Eukaryota</taxon>
        <taxon>Metazoa</taxon>
        <taxon>Spiralia</taxon>
        <taxon>Gnathifera</taxon>
        <taxon>Rotifera</taxon>
        <taxon>Eurotatoria</taxon>
        <taxon>Bdelloidea</taxon>
        <taxon>Philodinida</taxon>
        <taxon>Philodinidae</taxon>
        <taxon>Didymodactylos</taxon>
    </lineage>
</organism>
<feature type="transmembrane region" description="Helical" evidence="8">
    <location>
        <begin position="313"/>
        <end position="335"/>
    </location>
</feature>
<feature type="domain" description="Nucleoside transporter/FeoB GTPase Gate" evidence="11">
    <location>
        <begin position="239"/>
        <end position="336"/>
    </location>
</feature>